<organism evidence="1 2">
    <name type="scientific">Shimazuella alba</name>
    <dbReference type="NCBI Taxonomy" id="2690964"/>
    <lineage>
        <taxon>Bacteria</taxon>
        <taxon>Bacillati</taxon>
        <taxon>Bacillota</taxon>
        <taxon>Bacilli</taxon>
        <taxon>Bacillales</taxon>
        <taxon>Thermoactinomycetaceae</taxon>
        <taxon>Shimazuella</taxon>
    </lineage>
</organism>
<gene>
    <name evidence="1" type="ORF">GSM42_12015</name>
</gene>
<reference evidence="1 2" key="1">
    <citation type="submission" date="2019-12" db="EMBL/GenBank/DDBJ databases">
        <title>Whole-genome analyses of novel actinobacteria.</title>
        <authorList>
            <person name="Sahin N."/>
            <person name="Saygin H."/>
        </authorList>
    </citation>
    <scope>NUCLEOTIDE SEQUENCE [LARGE SCALE GENOMIC DNA]</scope>
    <source>
        <strain evidence="1 2">KC615</strain>
    </source>
</reference>
<name>A0A6I4W136_9BACL</name>
<accession>A0A6I4W136</accession>
<dbReference type="AlphaFoldDB" id="A0A6I4W136"/>
<evidence type="ECO:0008006" key="3">
    <source>
        <dbReference type="Google" id="ProtNLM"/>
    </source>
</evidence>
<dbReference type="Gene3D" id="1.25.40.10">
    <property type="entry name" value="Tetratricopeptide repeat domain"/>
    <property type="match status" value="1"/>
</dbReference>
<comment type="caution">
    <text evidence="1">The sequence shown here is derived from an EMBL/GenBank/DDBJ whole genome shotgun (WGS) entry which is preliminary data.</text>
</comment>
<proteinExistence type="predicted"/>
<sequence length="148" mass="17417">MSSIERGFISVADDKYIEYAKELGIADDLFGLEDEMTKREKEIMVELKHIEEILNGNTKVALERIQSFMDIHHFPDAIAVSEFLKGRVYFEQKNYTKSKKHFERALIKLDECPNLATSNIHCICLNDLARMTFYERDYQNSYDRQTSY</sequence>
<dbReference type="RefSeq" id="WP_160801782.1">
    <property type="nucleotide sequence ID" value="NZ_WUUL01000007.1"/>
</dbReference>
<dbReference type="Proteomes" id="UP000430692">
    <property type="component" value="Unassembled WGS sequence"/>
</dbReference>
<protein>
    <recommendedName>
        <fullName evidence="3">Tetratricopeptide repeat protein</fullName>
    </recommendedName>
</protein>
<dbReference type="EMBL" id="WUUL01000007">
    <property type="protein sequence ID" value="MXQ54424.1"/>
    <property type="molecule type" value="Genomic_DNA"/>
</dbReference>
<evidence type="ECO:0000313" key="1">
    <source>
        <dbReference type="EMBL" id="MXQ54424.1"/>
    </source>
</evidence>
<evidence type="ECO:0000313" key="2">
    <source>
        <dbReference type="Proteomes" id="UP000430692"/>
    </source>
</evidence>
<dbReference type="InterPro" id="IPR011990">
    <property type="entry name" value="TPR-like_helical_dom_sf"/>
</dbReference>
<keyword evidence="2" id="KW-1185">Reference proteome</keyword>